<organism evidence="1 2">
    <name type="scientific">Trifolium pratense</name>
    <name type="common">Red clover</name>
    <dbReference type="NCBI Taxonomy" id="57577"/>
    <lineage>
        <taxon>Eukaryota</taxon>
        <taxon>Viridiplantae</taxon>
        <taxon>Streptophyta</taxon>
        <taxon>Embryophyta</taxon>
        <taxon>Tracheophyta</taxon>
        <taxon>Spermatophyta</taxon>
        <taxon>Magnoliopsida</taxon>
        <taxon>eudicotyledons</taxon>
        <taxon>Gunneridae</taxon>
        <taxon>Pentapetalae</taxon>
        <taxon>rosids</taxon>
        <taxon>fabids</taxon>
        <taxon>Fabales</taxon>
        <taxon>Fabaceae</taxon>
        <taxon>Papilionoideae</taxon>
        <taxon>50 kb inversion clade</taxon>
        <taxon>NPAAA clade</taxon>
        <taxon>Hologalegina</taxon>
        <taxon>IRL clade</taxon>
        <taxon>Trifolieae</taxon>
        <taxon>Trifolium</taxon>
    </lineage>
</organism>
<dbReference type="EMBL" id="ASHM01073624">
    <property type="protein sequence ID" value="PNX56004.1"/>
    <property type="molecule type" value="Genomic_DNA"/>
</dbReference>
<proteinExistence type="predicted"/>
<name>A0A2K3JPP4_TRIPR</name>
<reference evidence="1 2" key="2">
    <citation type="journal article" date="2017" name="Front. Plant Sci.">
        <title>Gene Classification and Mining of Molecular Markers Useful in Red Clover (Trifolium pratense) Breeding.</title>
        <authorList>
            <person name="Istvanek J."/>
            <person name="Dluhosova J."/>
            <person name="Dluhos P."/>
            <person name="Patkova L."/>
            <person name="Nedelnik J."/>
            <person name="Repkova J."/>
        </authorList>
    </citation>
    <scope>NUCLEOTIDE SEQUENCE [LARGE SCALE GENOMIC DNA]</scope>
    <source>
        <strain evidence="2">cv. Tatra</strain>
        <tissue evidence="1">Young leaves</tissue>
    </source>
</reference>
<evidence type="ECO:0000313" key="2">
    <source>
        <dbReference type="Proteomes" id="UP000236291"/>
    </source>
</evidence>
<sequence>DSPTSGIRAVIQLSRGVEGDPSIGSTTGCENLDLGEIVEFPV</sequence>
<dbReference type="Proteomes" id="UP000236291">
    <property type="component" value="Unassembled WGS sequence"/>
</dbReference>
<gene>
    <name evidence="1" type="ORF">L195_g049638</name>
</gene>
<reference evidence="1 2" key="1">
    <citation type="journal article" date="2014" name="Am. J. Bot.">
        <title>Genome assembly and annotation for red clover (Trifolium pratense; Fabaceae).</title>
        <authorList>
            <person name="Istvanek J."/>
            <person name="Jaros M."/>
            <person name="Krenek A."/>
            <person name="Repkova J."/>
        </authorList>
    </citation>
    <scope>NUCLEOTIDE SEQUENCE [LARGE SCALE GENOMIC DNA]</scope>
    <source>
        <strain evidence="2">cv. Tatra</strain>
        <tissue evidence="1">Young leaves</tissue>
    </source>
</reference>
<feature type="non-terminal residue" evidence="1">
    <location>
        <position position="1"/>
    </location>
</feature>
<accession>A0A2K3JPP4</accession>
<dbReference type="AlphaFoldDB" id="A0A2K3JPP4"/>
<protein>
    <submittedName>
        <fullName evidence="1">Uncharacterized protein</fullName>
    </submittedName>
</protein>
<comment type="caution">
    <text evidence="1">The sequence shown here is derived from an EMBL/GenBank/DDBJ whole genome shotgun (WGS) entry which is preliminary data.</text>
</comment>
<evidence type="ECO:0000313" key="1">
    <source>
        <dbReference type="EMBL" id="PNX56004.1"/>
    </source>
</evidence>